<keyword evidence="2" id="KW-1185">Reference proteome</keyword>
<evidence type="ECO:0000313" key="2">
    <source>
        <dbReference type="Proteomes" id="UP000276133"/>
    </source>
</evidence>
<dbReference type="EMBL" id="REGN01006482">
    <property type="protein sequence ID" value="RNA09319.1"/>
    <property type="molecule type" value="Genomic_DNA"/>
</dbReference>
<proteinExistence type="predicted"/>
<name>A0A3M7QDG3_BRAPC</name>
<accession>A0A3M7QDG3</accession>
<sequence>MLIFKLSLVSQYDWLKIRQEKKLSLNSFSHLRNQNTKGPLNKIKNFDIIPNIHFKNNISNGLKLRIIK</sequence>
<protein>
    <submittedName>
        <fullName evidence="1">Uncharacterized protein</fullName>
    </submittedName>
</protein>
<dbReference type="Proteomes" id="UP000276133">
    <property type="component" value="Unassembled WGS sequence"/>
</dbReference>
<dbReference type="AlphaFoldDB" id="A0A3M7QDG3"/>
<reference evidence="1 2" key="1">
    <citation type="journal article" date="2018" name="Sci. Rep.">
        <title>Genomic signatures of local adaptation to the degree of environmental predictability in rotifers.</title>
        <authorList>
            <person name="Franch-Gras L."/>
            <person name="Hahn C."/>
            <person name="Garcia-Roger E.M."/>
            <person name="Carmona M.J."/>
            <person name="Serra M."/>
            <person name="Gomez A."/>
        </authorList>
    </citation>
    <scope>NUCLEOTIDE SEQUENCE [LARGE SCALE GENOMIC DNA]</scope>
    <source>
        <strain evidence="1">HYR1</strain>
    </source>
</reference>
<gene>
    <name evidence="1" type="ORF">BpHYR1_009010</name>
</gene>
<organism evidence="1 2">
    <name type="scientific">Brachionus plicatilis</name>
    <name type="common">Marine rotifer</name>
    <name type="synonym">Brachionus muelleri</name>
    <dbReference type="NCBI Taxonomy" id="10195"/>
    <lineage>
        <taxon>Eukaryota</taxon>
        <taxon>Metazoa</taxon>
        <taxon>Spiralia</taxon>
        <taxon>Gnathifera</taxon>
        <taxon>Rotifera</taxon>
        <taxon>Eurotatoria</taxon>
        <taxon>Monogononta</taxon>
        <taxon>Pseudotrocha</taxon>
        <taxon>Ploima</taxon>
        <taxon>Brachionidae</taxon>
        <taxon>Brachionus</taxon>
    </lineage>
</organism>
<comment type="caution">
    <text evidence="1">The sequence shown here is derived from an EMBL/GenBank/DDBJ whole genome shotgun (WGS) entry which is preliminary data.</text>
</comment>
<evidence type="ECO:0000313" key="1">
    <source>
        <dbReference type="EMBL" id="RNA09319.1"/>
    </source>
</evidence>